<dbReference type="GO" id="GO:0008541">
    <property type="term" value="C:proteasome regulatory particle, lid subcomplex"/>
    <property type="evidence" value="ECO:0007669"/>
    <property type="project" value="UniProtKB-ARBA"/>
</dbReference>
<dbReference type="AlphaFoldDB" id="A0A061BEC7"/>
<name>A0A061BEC7_CYBFA</name>
<dbReference type="GO" id="GO:0008180">
    <property type="term" value="C:COP9 signalosome"/>
    <property type="evidence" value="ECO:0007669"/>
    <property type="project" value="UniProtKB-KW"/>
</dbReference>
<dbReference type="Pfam" id="PF01399">
    <property type="entry name" value="PCI"/>
    <property type="match status" value="1"/>
</dbReference>
<evidence type="ECO:0000313" key="5">
    <source>
        <dbReference type="EMBL" id="CDR45313.1"/>
    </source>
</evidence>
<dbReference type="VEuPathDB" id="FungiDB:BON22_1508"/>
<gene>
    <name evidence="5" type="ORF">CYFA0S_17e01376g</name>
</gene>
<evidence type="ECO:0000256" key="3">
    <source>
        <dbReference type="ARBA" id="ARBA00022790"/>
    </source>
</evidence>
<organism evidence="5">
    <name type="scientific">Cyberlindnera fabianii</name>
    <name type="common">Yeast</name>
    <name type="synonym">Hansenula fabianii</name>
    <dbReference type="NCBI Taxonomy" id="36022"/>
    <lineage>
        <taxon>Eukaryota</taxon>
        <taxon>Fungi</taxon>
        <taxon>Dikarya</taxon>
        <taxon>Ascomycota</taxon>
        <taxon>Saccharomycotina</taxon>
        <taxon>Saccharomycetes</taxon>
        <taxon>Phaffomycetales</taxon>
        <taxon>Phaffomycetaceae</taxon>
        <taxon>Cyberlindnera</taxon>
    </lineage>
</organism>
<dbReference type="SUPFAM" id="SSF46785">
    <property type="entry name" value="Winged helix' DNA-binding domain"/>
    <property type="match status" value="1"/>
</dbReference>
<dbReference type="GO" id="GO:0005829">
    <property type="term" value="C:cytosol"/>
    <property type="evidence" value="ECO:0007669"/>
    <property type="project" value="TreeGrafter"/>
</dbReference>
<dbReference type="EMBL" id="LK052902">
    <property type="protein sequence ID" value="CDR45313.1"/>
    <property type="molecule type" value="Genomic_DNA"/>
</dbReference>
<keyword evidence="3" id="KW-0736">Signalosome</keyword>
<evidence type="ECO:0000256" key="2">
    <source>
        <dbReference type="ARBA" id="ARBA00014881"/>
    </source>
</evidence>
<reference evidence="5" key="1">
    <citation type="journal article" date="2014" name="Genome Announc.">
        <title>Genome sequence of the yeast Cyberlindnera fabianii (Hansenula fabianii).</title>
        <authorList>
            <person name="Freel K.C."/>
            <person name="Sarilar V."/>
            <person name="Neuveglise C."/>
            <person name="Devillers H."/>
            <person name="Friedrich A."/>
            <person name="Schacherer J."/>
        </authorList>
    </citation>
    <scope>NUCLEOTIDE SEQUENCE</scope>
    <source>
        <strain evidence="5">YJS4271</strain>
    </source>
</reference>
<dbReference type="InterPro" id="IPR036390">
    <property type="entry name" value="WH_DNA-bd_sf"/>
</dbReference>
<evidence type="ECO:0000256" key="1">
    <source>
        <dbReference type="ARBA" id="ARBA00010417"/>
    </source>
</evidence>
<dbReference type="PANTHER" id="PTHR10855:SF2">
    <property type="entry name" value="COP9 SIGNALOSOME COMPLEX SUBUNIT 4"/>
    <property type="match status" value="1"/>
</dbReference>
<dbReference type="OrthoDB" id="295656at2759"/>
<dbReference type="Gene3D" id="1.10.10.10">
    <property type="entry name" value="Winged helix-like DNA-binding domain superfamily/Winged helix DNA-binding domain"/>
    <property type="match status" value="1"/>
</dbReference>
<evidence type="ECO:0000259" key="4">
    <source>
        <dbReference type="SMART" id="SM00088"/>
    </source>
</evidence>
<dbReference type="InterPro" id="IPR036388">
    <property type="entry name" value="WH-like_DNA-bd_sf"/>
</dbReference>
<sequence length="400" mass="44497">MASRALLQVSEVANGDSTTKESDVLALLISQDPNDHDGVVNYIKAITKQQTLPVKTILGDYVDHITTSSSISQPAKRSIYELLITQFTPPTPTVSIALTKTIHALVPFYEASKLHTEAIDALKILNTDVNFQDFSTVEDYNIFRINVNTRIAENCLAIHDYESAESHLTRISPLLSEVEDTATVKRTNALSVKIMARMHKWLDAASRLLLMDEQVYDATTVLYAILAPWSQFKENLFQNVKKSEHILANVVGSPLGVFFGKVDQKRVIYADEVSKAIDYVGAAELDVGVSLDELKEILQTAIIESNLMSCSLIFENITLESFAGFLKMNPEVVEDIAAACIRADSIKASVDDISKTIYFTDKKFSALKDWQDHIVRACTILDNVASDIAFENVLQLPRYK</sequence>
<protein>
    <recommendedName>
        <fullName evidence="2">COP9 signalosome complex subunit 4</fullName>
    </recommendedName>
</protein>
<dbReference type="SMART" id="SM00088">
    <property type="entry name" value="PINT"/>
    <property type="match status" value="1"/>
</dbReference>
<dbReference type="PANTHER" id="PTHR10855">
    <property type="entry name" value="26S PROTEASOME NON-ATPASE REGULATORY SUBUNIT 12/COP9 SIGNALOSOME COMPLEX SUBUNIT 4"/>
    <property type="match status" value="1"/>
</dbReference>
<accession>A0A061BEC7</accession>
<dbReference type="InterPro" id="IPR040134">
    <property type="entry name" value="PSMD12/CSN4"/>
</dbReference>
<proteinExistence type="inferred from homology"/>
<comment type="similarity">
    <text evidence="1">Belongs to the CSN4 family.</text>
</comment>
<feature type="domain" description="PCI" evidence="4">
    <location>
        <begin position="293"/>
        <end position="377"/>
    </location>
</feature>
<dbReference type="InterPro" id="IPR000717">
    <property type="entry name" value="PCI_dom"/>
</dbReference>